<dbReference type="EMBL" id="JARAKH010000041">
    <property type="protein sequence ID" value="KAK8380815.1"/>
    <property type="molecule type" value="Genomic_DNA"/>
</dbReference>
<feature type="region of interest" description="Disordered" evidence="1">
    <location>
        <begin position="167"/>
        <end position="212"/>
    </location>
</feature>
<dbReference type="AlphaFoldDB" id="A0AAW0SZR8"/>
<feature type="chain" id="PRO_5043384961" evidence="2">
    <location>
        <begin position="23"/>
        <end position="212"/>
    </location>
</feature>
<evidence type="ECO:0000256" key="1">
    <source>
        <dbReference type="SAM" id="MobiDB-lite"/>
    </source>
</evidence>
<gene>
    <name evidence="3" type="ORF">O3P69_008035</name>
</gene>
<accession>A0AAW0SZR8</accession>
<keyword evidence="2" id="KW-0732">Signal</keyword>
<keyword evidence="4" id="KW-1185">Reference proteome</keyword>
<protein>
    <submittedName>
        <fullName evidence="3">Uncharacterized protein</fullName>
    </submittedName>
</protein>
<comment type="caution">
    <text evidence="3">The sequence shown here is derived from an EMBL/GenBank/DDBJ whole genome shotgun (WGS) entry which is preliminary data.</text>
</comment>
<name>A0AAW0SZR8_SCYPA</name>
<reference evidence="3 4" key="1">
    <citation type="submission" date="2023-03" db="EMBL/GenBank/DDBJ databases">
        <title>High-quality genome of Scylla paramamosain provides insights in environmental adaptation.</title>
        <authorList>
            <person name="Zhang L."/>
        </authorList>
    </citation>
    <scope>NUCLEOTIDE SEQUENCE [LARGE SCALE GENOMIC DNA]</scope>
    <source>
        <strain evidence="3">LZ_2023a</strain>
        <tissue evidence="3">Muscle</tissue>
    </source>
</reference>
<dbReference type="Proteomes" id="UP001487740">
    <property type="component" value="Unassembled WGS sequence"/>
</dbReference>
<evidence type="ECO:0000313" key="3">
    <source>
        <dbReference type="EMBL" id="KAK8380815.1"/>
    </source>
</evidence>
<proteinExistence type="predicted"/>
<evidence type="ECO:0000256" key="2">
    <source>
        <dbReference type="SAM" id="SignalP"/>
    </source>
</evidence>
<organism evidence="3 4">
    <name type="scientific">Scylla paramamosain</name>
    <name type="common">Mud crab</name>
    <dbReference type="NCBI Taxonomy" id="85552"/>
    <lineage>
        <taxon>Eukaryota</taxon>
        <taxon>Metazoa</taxon>
        <taxon>Ecdysozoa</taxon>
        <taxon>Arthropoda</taxon>
        <taxon>Crustacea</taxon>
        <taxon>Multicrustacea</taxon>
        <taxon>Malacostraca</taxon>
        <taxon>Eumalacostraca</taxon>
        <taxon>Eucarida</taxon>
        <taxon>Decapoda</taxon>
        <taxon>Pleocyemata</taxon>
        <taxon>Brachyura</taxon>
        <taxon>Eubrachyura</taxon>
        <taxon>Portunoidea</taxon>
        <taxon>Portunidae</taxon>
        <taxon>Portuninae</taxon>
        <taxon>Scylla</taxon>
    </lineage>
</organism>
<feature type="signal peptide" evidence="2">
    <location>
        <begin position="1"/>
        <end position="22"/>
    </location>
</feature>
<evidence type="ECO:0000313" key="4">
    <source>
        <dbReference type="Proteomes" id="UP001487740"/>
    </source>
</evidence>
<sequence length="212" mass="23295">MGKERFLEIICLVALSAHTGEASIGKIIDKGLEIGYELYEYLGLRPPILGQPVYGAPVYGPPVYGPPVYGPPVYASPEHHSYHEDVDIPVNPGTLWNGHIPVGDFVSPIAQALGAGQGSYNNRVVKGYENRLGLRIALPYLGDFQVTRELGPGRFLDKLGPGKFPYPGMKGAQGYGHHHKDSSEHHHSSSPPAKHPTPDMYKGLQNYPWHRR</sequence>